<proteinExistence type="predicted"/>
<dbReference type="EC" id="2.4.2.30" evidence="1"/>
<dbReference type="InterPro" id="IPR050800">
    <property type="entry name" value="ARTD/PARP"/>
</dbReference>
<dbReference type="InterPro" id="IPR036930">
    <property type="entry name" value="WGR_dom_sf"/>
</dbReference>
<comment type="caution">
    <text evidence="7">The sequence shown here is derived from an EMBL/GenBank/DDBJ whole genome shotgun (WGS) entry which is preliminary data.</text>
</comment>
<gene>
    <name evidence="7" type="ORF">RMCC_1857</name>
</gene>
<evidence type="ECO:0000256" key="5">
    <source>
        <dbReference type="ARBA" id="ARBA00033987"/>
    </source>
</evidence>
<dbReference type="PANTHER" id="PTHR10459">
    <property type="entry name" value="DNA LIGASE"/>
    <property type="match status" value="1"/>
</dbReference>
<feature type="domain" description="PARP catalytic" evidence="6">
    <location>
        <begin position="240"/>
        <end position="452"/>
    </location>
</feature>
<dbReference type="Proteomes" id="UP000069443">
    <property type="component" value="Unassembled WGS sequence"/>
</dbReference>
<accession>A0A100WBB7</accession>
<evidence type="ECO:0000259" key="6">
    <source>
        <dbReference type="PROSITE" id="PS51059"/>
    </source>
</evidence>
<evidence type="ECO:0000256" key="3">
    <source>
        <dbReference type="ARBA" id="ARBA00022679"/>
    </source>
</evidence>
<dbReference type="STRING" id="228230.RMCC_1857"/>
<name>A0A100WBB7_MYCCR</name>
<protein>
    <recommendedName>
        <fullName evidence="1">NAD(+) ADP-ribosyltransferase</fullName>
        <ecNumber evidence="1">2.4.2.30</ecNumber>
    </recommendedName>
</protein>
<dbReference type="EMBL" id="BCSY01000035">
    <property type="protein sequence ID" value="GAS94891.1"/>
    <property type="molecule type" value="Genomic_DNA"/>
</dbReference>
<dbReference type="PANTHER" id="PTHR10459:SF60">
    <property type="entry name" value="POLY [ADP-RIBOSE] POLYMERASE 2"/>
    <property type="match status" value="1"/>
</dbReference>
<dbReference type="PROSITE" id="PS51059">
    <property type="entry name" value="PARP_CATALYTIC"/>
    <property type="match status" value="1"/>
</dbReference>
<dbReference type="GO" id="GO:1990404">
    <property type="term" value="F:NAD+-protein mono-ADP-ribosyltransferase activity"/>
    <property type="evidence" value="ECO:0007669"/>
    <property type="project" value="TreeGrafter"/>
</dbReference>
<reference evidence="8" key="1">
    <citation type="journal article" date="2016" name="Genome Announc.">
        <title>Draft Genome Sequences of Five Rapidly Growing Mycobacterium Species, M. thermoresistibile, M. fortuitum subsp. acetamidolyticum, M. canariasense, M. brisbanense, and M. novocastrense.</title>
        <authorList>
            <person name="Katahira K."/>
            <person name="Ogura Y."/>
            <person name="Gotoh Y."/>
            <person name="Hayashi T."/>
        </authorList>
    </citation>
    <scope>NUCLEOTIDE SEQUENCE [LARGE SCALE GENOMIC DNA]</scope>
    <source>
        <strain evidence="8">JCM15298</strain>
    </source>
</reference>
<dbReference type="InterPro" id="IPR008893">
    <property type="entry name" value="WGR_domain"/>
</dbReference>
<dbReference type="SUPFAM" id="SSF56399">
    <property type="entry name" value="ADP-ribosylation"/>
    <property type="match status" value="1"/>
</dbReference>
<evidence type="ECO:0000313" key="7">
    <source>
        <dbReference type="EMBL" id="GAS94891.1"/>
    </source>
</evidence>
<dbReference type="GO" id="GO:0006302">
    <property type="term" value="P:double-strand break repair"/>
    <property type="evidence" value="ECO:0007669"/>
    <property type="project" value="TreeGrafter"/>
</dbReference>
<reference evidence="8" key="2">
    <citation type="submission" date="2016-02" db="EMBL/GenBank/DDBJ databases">
        <title>Draft genome sequence of five rapidly growing Mycobacterium species.</title>
        <authorList>
            <person name="Katahira K."/>
            <person name="Gotou Y."/>
            <person name="Iida K."/>
            <person name="Ogura Y."/>
            <person name="Hayashi T."/>
        </authorList>
    </citation>
    <scope>NUCLEOTIDE SEQUENCE [LARGE SCALE GENOMIC DNA]</scope>
    <source>
        <strain evidence="8">JCM15298</strain>
    </source>
</reference>
<comment type="catalytic activity">
    <reaction evidence="5">
        <text>NAD(+) + (ADP-D-ribosyl)n-acceptor = nicotinamide + (ADP-D-ribosyl)n+1-acceptor + H(+).</text>
        <dbReference type="EC" id="2.4.2.30"/>
    </reaction>
</comment>
<keyword evidence="8" id="KW-1185">Reference proteome</keyword>
<dbReference type="GO" id="GO:0070212">
    <property type="term" value="P:protein poly-ADP-ribosylation"/>
    <property type="evidence" value="ECO:0007669"/>
    <property type="project" value="TreeGrafter"/>
</dbReference>
<dbReference type="InterPro" id="IPR012317">
    <property type="entry name" value="Poly(ADP-ribose)pol_cat_dom"/>
</dbReference>
<dbReference type="GO" id="GO:0003950">
    <property type="term" value="F:NAD+ poly-ADP-ribosyltransferase activity"/>
    <property type="evidence" value="ECO:0007669"/>
    <property type="project" value="UniProtKB-EC"/>
</dbReference>
<dbReference type="AlphaFoldDB" id="A0A100WBB7"/>
<dbReference type="Pfam" id="PF00644">
    <property type="entry name" value="PARP"/>
    <property type="match status" value="1"/>
</dbReference>
<evidence type="ECO:0000313" key="8">
    <source>
        <dbReference type="Proteomes" id="UP000069443"/>
    </source>
</evidence>
<dbReference type="SMART" id="SM00773">
    <property type="entry name" value="WGR"/>
    <property type="match status" value="1"/>
</dbReference>
<organism evidence="7 8">
    <name type="scientific">Mycolicibacterium canariasense</name>
    <name type="common">Mycobacterium canariasense</name>
    <dbReference type="NCBI Taxonomy" id="228230"/>
    <lineage>
        <taxon>Bacteria</taxon>
        <taxon>Bacillati</taxon>
        <taxon>Actinomycetota</taxon>
        <taxon>Actinomycetes</taxon>
        <taxon>Mycobacteriales</taxon>
        <taxon>Mycobacteriaceae</taxon>
        <taxon>Mycolicibacterium</taxon>
    </lineage>
</organism>
<evidence type="ECO:0000256" key="4">
    <source>
        <dbReference type="ARBA" id="ARBA00023027"/>
    </source>
</evidence>
<dbReference type="SUPFAM" id="SSF142921">
    <property type="entry name" value="WGR domain-like"/>
    <property type="match status" value="1"/>
</dbReference>
<dbReference type="Pfam" id="PF05406">
    <property type="entry name" value="WGR"/>
    <property type="match status" value="1"/>
</dbReference>
<keyword evidence="3" id="KW-0808">Transferase</keyword>
<dbReference type="Gene3D" id="3.90.228.10">
    <property type="match status" value="1"/>
</dbReference>
<evidence type="ECO:0000256" key="1">
    <source>
        <dbReference type="ARBA" id="ARBA00012020"/>
    </source>
</evidence>
<keyword evidence="4" id="KW-0520">NAD</keyword>
<sequence>MEVVTPLLYSLKQRIDGSKETAEMTTPAPANALETVMLIQVDARVNHNKFYELSKLPDGNTLARWGRVGAGAQSRVYPGHHSFTAKRNEKLAKGYVEFGTSDRAGTAAPTNRPDLHKLVTAALLGVAGGSADLVSHLIGANRHAIDTATGGRIAVSDTGAVTTALGPVSLAQIARARRELATLRKGYDRPAVESYLTLIPQKIASVRATDWVTRSWCRDQDDLLDALESAVTMSATTTNTAADAQPIHFRHSMVEINKGEPGFAEIAARFEKSRNAMHDANRLTLHRVWELRDEQKPAWDARKAALKHSRVLWHGTTAGNVLSILRTGLICPPSTAGAYNTTGRMFGDGVYFSDQSTKSLNYAIGCAPGQRSRAGAGHPMMFLADVVMGRECRSETTLSGSALVSRSRTGKDDKGRGFDSLFVRGGHCGVRNNEMVVWNTEQIRLTHLCEFR</sequence>
<evidence type="ECO:0000256" key="2">
    <source>
        <dbReference type="ARBA" id="ARBA00022676"/>
    </source>
</evidence>
<keyword evidence="2" id="KW-0328">Glycosyltransferase</keyword>